<protein>
    <submittedName>
        <fullName evidence="1">Uncharacterized protein</fullName>
    </submittedName>
</protein>
<gene>
    <name evidence="1" type="ORF">MANES_03G025601v8</name>
</gene>
<dbReference type="EMBL" id="CM004389">
    <property type="protein sequence ID" value="KAG8656950.1"/>
    <property type="molecule type" value="Genomic_DNA"/>
</dbReference>
<reference evidence="2" key="1">
    <citation type="journal article" date="2016" name="Nat. Biotechnol.">
        <title>Sequencing wild and cultivated cassava and related species reveals extensive interspecific hybridization and genetic diversity.</title>
        <authorList>
            <person name="Bredeson J.V."/>
            <person name="Lyons J.B."/>
            <person name="Prochnik S.E."/>
            <person name="Wu G.A."/>
            <person name="Ha C.M."/>
            <person name="Edsinger-Gonzales E."/>
            <person name="Grimwood J."/>
            <person name="Schmutz J."/>
            <person name="Rabbi I.Y."/>
            <person name="Egesi C."/>
            <person name="Nauluvula P."/>
            <person name="Lebot V."/>
            <person name="Ndunguru J."/>
            <person name="Mkamilo G."/>
            <person name="Bart R.S."/>
            <person name="Setter T.L."/>
            <person name="Gleadow R.M."/>
            <person name="Kulakow P."/>
            <person name="Ferguson M.E."/>
            <person name="Rounsley S."/>
            <person name="Rokhsar D.S."/>
        </authorList>
    </citation>
    <scope>NUCLEOTIDE SEQUENCE [LARGE SCALE GENOMIC DNA]</scope>
    <source>
        <strain evidence="2">cv. AM560-2</strain>
    </source>
</reference>
<evidence type="ECO:0000313" key="1">
    <source>
        <dbReference type="EMBL" id="KAG8656950.1"/>
    </source>
</evidence>
<sequence>MDQSEKKKREGAVSATLSCRADQIWPQLEDFFNIHKWISAIVDTCYGIEGISGQPGCIRYCAKKSISDDGSGEVVSWAKEKLLSIDPNGRCLSSSLLENNIGFESHMATMKLLPSGSQEVLHNISTCYGIEGISGQPGCIRYCAKTSISDDGSGEMVTWAHEKLLSIDPNERGLSYSLVENNLGFESHMATIKLLPSGSQEQEECEVIWSFSLEPIEGQTLDATVSTYDTAIQSLKKQMEDHLQVKSKE</sequence>
<proteinExistence type="predicted"/>
<name>A0ACB7HWQ0_MANES</name>
<keyword evidence="2" id="KW-1185">Reference proteome</keyword>
<organism evidence="1 2">
    <name type="scientific">Manihot esculenta</name>
    <name type="common">Cassava</name>
    <name type="synonym">Jatropha manihot</name>
    <dbReference type="NCBI Taxonomy" id="3983"/>
    <lineage>
        <taxon>Eukaryota</taxon>
        <taxon>Viridiplantae</taxon>
        <taxon>Streptophyta</taxon>
        <taxon>Embryophyta</taxon>
        <taxon>Tracheophyta</taxon>
        <taxon>Spermatophyta</taxon>
        <taxon>Magnoliopsida</taxon>
        <taxon>eudicotyledons</taxon>
        <taxon>Gunneridae</taxon>
        <taxon>Pentapetalae</taxon>
        <taxon>rosids</taxon>
        <taxon>fabids</taxon>
        <taxon>Malpighiales</taxon>
        <taxon>Euphorbiaceae</taxon>
        <taxon>Crotonoideae</taxon>
        <taxon>Manihoteae</taxon>
        <taxon>Manihot</taxon>
    </lineage>
</organism>
<accession>A0ACB7HWQ0</accession>
<evidence type="ECO:0000313" key="2">
    <source>
        <dbReference type="Proteomes" id="UP000091857"/>
    </source>
</evidence>
<comment type="caution">
    <text evidence="1">The sequence shown here is derived from an EMBL/GenBank/DDBJ whole genome shotgun (WGS) entry which is preliminary data.</text>
</comment>
<dbReference type="Proteomes" id="UP000091857">
    <property type="component" value="Chromosome 3"/>
</dbReference>